<evidence type="ECO:0000259" key="2">
    <source>
        <dbReference type="PROSITE" id="PS50181"/>
    </source>
</evidence>
<name>A0A8H3EK62_9LECA</name>
<dbReference type="Proteomes" id="UP000664169">
    <property type="component" value="Unassembled WGS sequence"/>
</dbReference>
<proteinExistence type="predicted"/>
<evidence type="ECO:0000313" key="4">
    <source>
        <dbReference type="Proteomes" id="UP000664169"/>
    </source>
</evidence>
<sequence>MVELLQLPPEILILIAQNLAPHSRLAFVLTSRQISCTVRHLLTGHEALYREYRTINTRRNSTWNYLEEFEDDKYLYQYVETIDASERVVMCYQPYRTDDQSEASFGEHQEIQSGLEIYDRESFEFQGLMGTIDPDGRVQQWRENNPGELTAAESEDKEHFESIDQPSEFWEEDTESLLEGADSSEIGEGSDSSNSEQTPRDWPLPFGPPDAVQWYSDIECDRWFQNMPRPLWPYSHFQLKTIKSQALDTIDVLYAPGSNPLKAMIYSGLESPILARLLTQASNLKTLNICLRFNDHCLLTILKRFVDAYGHIRSGNFTAHIPLAVSSFPLYNLTRVSIVDWSPWCLGLLPLFTNLPSVEEIRLNNHGNYPSATQRARFPLDTGIVNGKHSNVKTLTIEPSAQALHLKYPMFLDTFRGLQSFFVEYDPRVDPIPICVEALNLSHFVTLKYLWFKSISPRRDPMEIIQSCREQKISQKRRNPFSVLHTLHAPWYSIVQMELHGYKLLGRSLRRLLLTGVPIKEQANIILCLDSMPELKEFRAVSYSYQLWWNQTYLRGAEYEVPGICVDEMLPELQREVIRRGIKWLTFGNRLDLESALTGRTHIRE</sequence>
<dbReference type="AlphaFoldDB" id="A0A8H3EK62"/>
<keyword evidence="4" id="KW-1185">Reference proteome</keyword>
<organism evidence="3 4">
    <name type="scientific">Gomphillus americanus</name>
    <dbReference type="NCBI Taxonomy" id="1940652"/>
    <lineage>
        <taxon>Eukaryota</taxon>
        <taxon>Fungi</taxon>
        <taxon>Dikarya</taxon>
        <taxon>Ascomycota</taxon>
        <taxon>Pezizomycotina</taxon>
        <taxon>Lecanoromycetes</taxon>
        <taxon>OSLEUM clade</taxon>
        <taxon>Ostropomycetidae</taxon>
        <taxon>Ostropales</taxon>
        <taxon>Graphidaceae</taxon>
        <taxon>Gomphilloideae</taxon>
        <taxon>Gomphillus</taxon>
    </lineage>
</organism>
<evidence type="ECO:0000313" key="3">
    <source>
        <dbReference type="EMBL" id="CAF9908044.1"/>
    </source>
</evidence>
<dbReference type="InterPro" id="IPR001810">
    <property type="entry name" value="F-box_dom"/>
</dbReference>
<reference evidence="3" key="1">
    <citation type="submission" date="2021-03" db="EMBL/GenBank/DDBJ databases">
        <authorList>
            <person name="Tagirdzhanova G."/>
        </authorList>
    </citation>
    <scope>NUCLEOTIDE SEQUENCE</scope>
</reference>
<dbReference type="PROSITE" id="PS50181">
    <property type="entry name" value="FBOX"/>
    <property type="match status" value="1"/>
</dbReference>
<gene>
    <name evidence="3" type="ORF">GOMPHAMPRED_006055</name>
</gene>
<feature type="compositionally biased region" description="Low complexity" evidence="1">
    <location>
        <begin position="179"/>
        <end position="196"/>
    </location>
</feature>
<feature type="region of interest" description="Disordered" evidence="1">
    <location>
        <begin position="149"/>
        <end position="203"/>
    </location>
</feature>
<comment type="caution">
    <text evidence="3">The sequence shown here is derived from an EMBL/GenBank/DDBJ whole genome shotgun (WGS) entry which is preliminary data.</text>
</comment>
<feature type="domain" description="F-box" evidence="2">
    <location>
        <begin position="1"/>
        <end position="52"/>
    </location>
</feature>
<evidence type="ECO:0000256" key="1">
    <source>
        <dbReference type="SAM" id="MobiDB-lite"/>
    </source>
</evidence>
<dbReference type="EMBL" id="CAJPDQ010000004">
    <property type="protein sequence ID" value="CAF9908044.1"/>
    <property type="molecule type" value="Genomic_DNA"/>
</dbReference>
<protein>
    <recommendedName>
        <fullName evidence="2">F-box domain-containing protein</fullName>
    </recommendedName>
</protein>
<accession>A0A8H3EK62</accession>